<gene>
    <name evidence="7" type="ORF">JXQ802_LOCUS4603</name>
</gene>
<evidence type="ECO:0000256" key="2">
    <source>
        <dbReference type="ARBA" id="ARBA00022692"/>
    </source>
</evidence>
<keyword evidence="8" id="KW-1185">Reference proteome</keyword>
<keyword evidence="4 5" id="KW-0472">Membrane</keyword>
<proteinExistence type="predicted"/>
<dbReference type="GO" id="GO:0016491">
    <property type="term" value="F:oxidoreductase activity"/>
    <property type="evidence" value="ECO:0007669"/>
    <property type="project" value="InterPro"/>
</dbReference>
<accession>A0A813TE76</accession>
<feature type="transmembrane region" description="Helical" evidence="5">
    <location>
        <begin position="86"/>
        <end position="106"/>
    </location>
</feature>
<dbReference type="GO" id="GO:0016020">
    <property type="term" value="C:membrane"/>
    <property type="evidence" value="ECO:0007669"/>
    <property type="project" value="UniProtKB-SubCell"/>
</dbReference>
<evidence type="ECO:0000256" key="3">
    <source>
        <dbReference type="ARBA" id="ARBA00022989"/>
    </source>
</evidence>
<feature type="transmembrane region" description="Helical" evidence="5">
    <location>
        <begin position="167"/>
        <end position="188"/>
    </location>
</feature>
<keyword evidence="2 5" id="KW-0812">Transmembrane</keyword>
<evidence type="ECO:0000259" key="6">
    <source>
        <dbReference type="Pfam" id="PF04116"/>
    </source>
</evidence>
<feature type="transmembrane region" description="Helical" evidence="5">
    <location>
        <begin position="200"/>
        <end position="220"/>
    </location>
</feature>
<dbReference type="AlphaFoldDB" id="A0A813TE76"/>
<evidence type="ECO:0000256" key="5">
    <source>
        <dbReference type="SAM" id="Phobius"/>
    </source>
</evidence>
<dbReference type="InterPro" id="IPR050307">
    <property type="entry name" value="Sterol_Desaturase_Related"/>
</dbReference>
<evidence type="ECO:0000256" key="4">
    <source>
        <dbReference type="ARBA" id="ARBA00023136"/>
    </source>
</evidence>
<dbReference type="EMBL" id="CAJNOL010000066">
    <property type="protein sequence ID" value="CAF0808514.1"/>
    <property type="molecule type" value="Genomic_DNA"/>
</dbReference>
<keyword evidence="3 5" id="KW-1133">Transmembrane helix</keyword>
<dbReference type="GO" id="GO:0005506">
    <property type="term" value="F:iron ion binding"/>
    <property type="evidence" value="ECO:0007669"/>
    <property type="project" value="InterPro"/>
</dbReference>
<comment type="subcellular location">
    <subcellularLocation>
        <location evidence="1">Membrane</location>
    </subcellularLocation>
</comment>
<reference evidence="7" key="1">
    <citation type="submission" date="2021-02" db="EMBL/GenBank/DDBJ databases">
        <authorList>
            <person name="Nowell W R."/>
        </authorList>
    </citation>
    <scope>NUCLEOTIDE SEQUENCE</scope>
</reference>
<name>A0A813TE76_9BILA</name>
<evidence type="ECO:0000313" key="7">
    <source>
        <dbReference type="EMBL" id="CAF0808514.1"/>
    </source>
</evidence>
<comment type="caution">
    <text evidence="7">The sequence shown here is derived from an EMBL/GenBank/DDBJ whole genome shotgun (WGS) entry which is preliminary data.</text>
</comment>
<dbReference type="Proteomes" id="UP000663870">
    <property type="component" value="Unassembled WGS sequence"/>
</dbReference>
<sequence length="359" mass="42094">MTSIFTTKTIYEKSQDSEADANSQRLPSSPVTYQLRATPNWVKKPYHERNFWERVATLDLANDKCYTVQPQNPNPPPNLNVWRERIWLTMMIAPPLIIQACWYYIIPENNFFHTWHPIVAFIFYTAALIIFTINSIKRLTNYMNLYGTFDEHNRPRDYVDDKDVSRLILSVFIYIMIRTAGGLILGGYNRYTPPSLGHTISWSFPIKIGLWFIVLDFFFYSYHRSVHTFPFLWKIHRKHHSTKHPTPIQAILADDLQDIIEIIFIPLGASLVMPLSAHELWITQCILLYVEGVGHCGARAYWIHPVVGEVLRPFKMEITIEDHDLHHRHGKSGKNYGKQTRIFDQIFNTISERIECIEK</sequence>
<feature type="transmembrane region" description="Helical" evidence="5">
    <location>
        <begin position="118"/>
        <end position="136"/>
    </location>
</feature>
<dbReference type="PANTHER" id="PTHR11863">
    <property type="entry name" value="STEROL DESATURASE"/>
    <property type="match status" value="1"/>
</dbReference>
<evidence type="ECO:0000256" key="1">
    <source>
        <dbReference type="ARBA" id="ARBA00004370"/>
    </source>
</evidence>
<dbReference type="Pfam" id="PF04116">
    <property type="entry name" value="FA_hydroxylase"/>
    <property type="match status" value="1"/>
</dbReference>
<feature type="domain" description="Fatty acid hydroxylase" evidence="6">
    <location>
        <begin position="210"/>
        <end position="349"/>
    </location>
</feature>
<organism evidence="7 8">
    <name type="scientific">Rotaria sordida</name>
    <dbReference type="NCBI Taxonomy" id="392033"/>
    <lineage>
        <taxon>Eukaryota</taxon>
        <taxon>Metazoa</taxon>
        <taxon>Spiralia</taxon>
        <taxon>Gnathifera</taxon>
        <taxon>Rotifera</taxon>
        <taxon>Eurotatoria</taxon>
        <taxon>Bdelloidea</taxon>
        <taxon>Philodinida</taxon>
        <taxon>Philodinidae</taxon>
        <taxon>Rotaria</taxon>
    </lineage>
</organism>
<evidence type="ECO:0000313" key="8">
    <source>
        <dbReference type="Proteomes" id="UP000663870"/>
    </source>
</evidence>
<dbReference type="InterPro" id="IPR006694">
    <property type="entry name" value="Fatty_acid_hydroxylase"/>
</dbReference>
<dbReference type="GO" id="GO:0008610">
    <property type="term" value="P:lipid biosynthetic process"/>
    <property type="evidence" value="ECO:0007669"/>
    <property type="project" value="InterPro"/>
</dbReference>
<protein>
    <recommendedName>
        <fullName evidence="6">Fatty acid hydroxylase domain-containing protein</fullName>
    </recommendedName>
</protein>